<comment type="catalytic activity">
    <reaction evidence="8">
        <text>L-glutamate + ATP = L-glutamyl 5-phosphate + ADP</text>
        <dbReference type="Rhea" id="RHEA:14877"/>
        <dbReference type="ChEBI" id="CHEBI:29985"/>
        <dbReference type="ChEBI" id="CHEBI:30616"/>
        <dbReference type="ChEBI" id="CHEBI:58274"/>
        <dbReference type="ChEBI" id="CHEBI:456216"/>
        <dbReference type="EC" id="2.7.2.11"/>
    </reaction>
</comment>
<dbReference type="EMBL" id="JAJEQT010000001">
    <property type="protein sequence ID" value="MCC2217652.1"/>
    <property type="molecule type" value="Genomic_DNA"/>
</dbReference>
<keyword evidence="11" id="KW-1185">Reference proteome</keyword>
<keyword evidence="2 8" id="KW-0028">Amino-acid biosynthesis</keyword>
<dbReference type="Proteomes" id="UP001198495">
    <property type="component" value="Unassembled WGS sequence"/>
</dbReference>
<gene>
    <name evidence="8 10" type="primary">proB</name>
    <name evidence="10" type="ORF">LKD28_01205</name>
</gene>
<keyword evidence="3 8" id="KW-0641">Proline biosynthesis</keyword>
<comment type="caution">
    <text evidence="10">The sequence shown here is derived from an EMBL/GenBank/DDBJ whole genome shotgun (WGS) entry which is preliminary data.</text>
</comment>
<dbReference type="PANTHER" id="PTHR43654">
    <property type="entry name" value="GLUTAMATE 5-KINASE"/>
    <property type="match status" value="1"/>
</dbReference>
<dbReference type="HAMAP" id="MF_00456">
    <property type="entry name" value="ProB"/>
    <property type="match status" value="1"/>
</dbReference>
<evidence type="ECO:0000259" key="9">
    <source>
        <dbReference type="Pfam" id="PF00696"/>
    </source>
</evidence>
<dbReference type="Gene3D" id="3.40.1160.10">
    <property type="entry name" value="Acetylglutamate kinase-like"/>
    <property type="match status" value="1"/>
</dbReference>
<dbReference type="GO" id="GO:0004349">
    <property type="term" value="F:glutamate 5-kinase activity"/>
    <property type="evidence" value="ECO:0007669"/>
    <property type="project" value="UniProtKB-EC"/>
</dbReference>
<comment type="function">
    <text evidence="8">Catalyzes the transfer of a phosphate group to glutamate to form L-glutamate 5-phosphate.</text>
</comment>
<dbReference type="PRINTS" id="PR00474">
    <property type="entry name" value="GLU5KINASE"/>
</dbReference>
<reference evidence="10 11" key="1">
    <citation type="submission" date="2021-10" db="EMBL/GenBank/DDBJ databases">
        <title>Anaerobic single-cell dispensing facilitates the cultivation of human gut bacteria.</title>
        <authorList>
            <person name="Afrizal A."/>
        </authorList>
    </citation>
    <scope>NUCLEOTIDE SEQUENCE [LARGE SCALE GENOMIC DNA]</scope>
    <source>
        <strain evidence="10 11">CLA-AA-H212</strain>
    </source>
</reference>
<feature type="domain" description="Aspartate/glutamate/uridylate kinase" evidence="9">
    <location>
        <begin position="14"/>
        <end position="243"/>
    </location>
</feature>
<dbReference type="InterPro" id="IPR011529">
    <property type="entry name" value="Glu_5kinase"/>
</dbReference>
<evidence type="ECO:0000256" key="3">
    <source>
        <dbReference type="ARBA" id="ARBA00022650"/>
    </source>
</evidence>
<evidence type="ECO:0000256" key="7">
    <source>
        <dbReference type="ARBA" id="ARBA00022840"/>
    </source>
</evidence>
<protein>
    <recommendedName>
        <fullName evidence="8">Glutamate 5-kinase</fullName>
        <ecNumber evidence="8">2.7.2.11</ecNumber>
    </recommendedName>
    <alternativeName>
        <fullName evidence="8">Gamma-glutamyl kinase</fullName>
        <shortName evidence="8">GK</shortName>
    </alternativeName>
</protein>
<sequence>MDEKRIREALKDKQRIVLKIGSSSIIHEETGGADYRKLETLVRIICDLKNQGKDVILVSSGAIGVGFEMLGLRHKPKTVSLKQACAAIGQGQLMMIYQKLFMEYNHMAAQVLLTFDAITDPERRRNAENTLNELLQQGVIPVVNENDTVATEEIEFGDNDTMSAIVAHLIKADLLILLTDIDGFYTDDPHKNPEAKKLTLVETINDTMKNMAKDAVTNYGTGGMSTKIAAARIATDSGADMAIMDAENLTQIYDLMEGKSVGTLFLAHENDDFDTVDFIVHKGYQK</sequence>
<evidence type="ECO:0000256" key="1">
    <source>
        <dbReference type="ARBA" id="ARBA00022490"/>
    </source>
</evidence>
<keyword evidence="7 8" id="KW-0067">ATP-binding</keyword>
<evidence type="ECO:0000256" key="4">
    <source>
        <dbReference type="ARBA" id="ARBA00022679"/>
    </source>
</evidence>
<evidence type="ECO:0000256" key="5">
    <source>
        <dbReference type="ARBA" id="ARBA00022741"/>
    </source>
</evidence>
<keyword evidence="5 8" id="KW-0547">Nucleotide-binding</keyword>
<evidence type="ECO:0000256" key="6">
    <source>
        <dbReference type="ARBA" id="ARBA00022777"/>
    </source>
</evidence>
<evidence type="ECO:0000256" key="2">
    <source>
        <dbReference type="ARBA" id="ARBA00022605"/>
    </source>
</evidence>
<feature type="binding site" evidence="8">
    <location>
        <position position="159"/>
    </location>
    <ligand>
        <name>substrate</name>
    </ligand>
</feature>
<dbReference type="PIRSF" id="PIRSF000729">
    <property type="entry name" value="GK"/>
    <property type="match status" value="1"/>
</dbReference>
<dbReference type="EC" id="2.7.2.11" evidence="8"/>
<dbReference type="InterPro" id="IPR001048">
    <property type="entry name" value="Asp/Glu/Uridylate_kinase"/>
</dbReference>
<dbReference type="PROSITE" id="PS00902">
    <property type="entry name" value="GLUTAMATE_5_KINASE"/>
    <property type="match status" value="1"/>
</dbReference>
<dbReference type="CDD" id="cd04242">
    <property type="entry name" value="AAK_G5K_ProB"/>
    <property type="match status" value="1"/>
</dbReference>
<evidence type="ECO:0000313" key="11">
    <source>
        <dbReference type="Proteomes" id="UP001198495"/>
    </source>
</evidence>
<feature type="binding site" evidence="8">
    <location>
        <position position="19"/>
    </location>
    <ligand>
        <name>ATP</name>
        <dbReference type="ChEBI" id="CHEBI:30616"/>
    </ligand>
</feature>
<dbReference type="Pfam" id="PF00696">
    <property type="entry name" value="AA_kinase"/>
    <property type="match status" value="1"/>
</dbReference>
<comment type="subcellular location">
    <subcellularLocation>
        <location evidence="8">Cytoplasm</location>
    </subcellularLocation>
</comment>
<dbReference type="InterPro" id="IPR005715">
    <property type="entry name" value="Glu_5kinase/COase_Synthase"/>
</dbReference>
<evidence type="ECO:0000313" key="10">
    <source>
        <dbReference type="EMBL" id="MCC2217652.1"/>
    </source>
</evidence>
<name>A0ABS8FKG6_9FIRM</name>
<keyword evidence="6 8" id="KW-0418">Kinase</keyword>
<dbReference type="InterPro" id="IPR036393">
    <property type="entry name" value="AceGlu_kinase-like_sf"/>
</dbReference>
<feature type="binding site" evidence="8">
    <location>
        <begin position="179"/>
        <end position="180"/>
    </location>
    <ligand>
        <name>ATP</name>
        <dbReference type="ChEBI" id="CHEBI:30616"/>
    </ligand>
</feature>
<dbReference type="SUPFAM" id="SSF53633">
    <property type="entry name" value="Carbamate kinase-like"/>
    <property type="match status" value="1"/>
</dbReference>
<keyword evidence="1 8" id="KW-0963">Cytoplasm</keyword>
<feature type="binding site" evidence="8">
    <location>
        <position position="60"/>
    </location>
    <ligand>
        <name>substrate</name>
    </ligand>
</feature>
<dbReference type="InterPro" id="IPR041739">
    <property type="entry name" value="G5K_ProB"/>
</dbReference>
<feature type="binding site" evidence="8">
    <location>
        <position position="147"/>
    </location>
    <ligand>
        <name>substrate</name>
    </ligand>
</feature>
<evidence type="ECO:0000256" key="8">
    <source>
        <dbReference type="HAMAP-Rule" id="MF_00456"/>
    </source>
</evidence>
<feature type="binding site" evidence="8">
    <location>
        <begin position="221"/>
        <end position="227"/>
    </location>
    <ligand>
        <name>ATP</name>
        <dbReference type="ChEBI" id="CHEBI:30616"/>
    </ligand>
</feature>
<proteinExistence type="inferred from homology"/>
<comment type="similarity">
    <text evidence="8">Belongs to the glutamate 5-kinase family.</text>
</comment>
<dbReference type="InterPro" id="IPR019797">
    <property type="entry name" value="Glutamate_5-kinase_CS"/>
</dbReference>
<dbReference type="PANTHER" id="PTHR43654:SF1">
    <property type="entry name" value="ISOPENTENYL PHOSPHATE KINASE"/>
    <property type="match status" value="1"/>
</dbReference>
<organism evidence="10 11">
    <name type="scientific">Coprococcus hominis</name>
    <name type="common">ex Arizal et al. 2022</name>
    <dbReference type="NCBI Taxonomy" id="2881262"/>
    <lineage>
        <taxon>Bacteria</taxon>
        <taxon>Bacillati</taxon>
        <taxon>Bacillota</taxon>
        <taxon>Clostridia</taxon>
        <taxon>Lachnospirales</taxon>
        <taxon>Lachnospiraceae</taxon>
        <taxon>Coprococcus</taxon>
    </lineage>
</organism>
<accession>A0ABS8FKG6</accession>
<keyword evidence="4 8" id="KW-0808">Transferase</keyword>
<dbReference type="NCBIfam" id="TIGR01027">
    <property type="entry name" value="proB"/>
    <property type="match status" value="1"/>
</dbReference>
<comment type="pathway">
    <text evidence="8">Amino-acid biosynthesis; L-proline biosynthesis; L-glutamate 5-semialdehyde from L-glutamate: step 1/2.</text>
</comment>
<dbReference type="InterPro" id="IPR001057">
    <property type="entry name" value="Glu/AcGlu_kinase"/>
</dbReference>
<dbReference type="RefSeq" id="WP_227572815.1">
    <property type="nucleotide sequence ID" value="NZ_JAJEQT010000001.1"/>
</dbReference>